<dbReference type="PANTHER" id="PTHR12447:SF25">
    <property type="entry name" value="ANKYRIN REPEAT DOMAIN-CONTAINING PROTEIN 13C"/>
    <property type="match status" value="1"/>
</dbReference>
<evidence type="ECO:0000256" key="2">
    <source>
        <dbReference type="ARBA" id="ARBA00022737"/>
    </source>
</evidence>
<evidence type="ECO:0000259" key="9">
    <source>
        <dbReference type="Pfam" id="PF11904"/>
    </source>
</evidence>
<keyword evidence="10" id="KW-1185">Reference proteome</keyword>
<keyword evidence="3" id="KW-0256">Endoplasmic reticulum</keyword>
<evidence type="ECO:0000256" key="8">
    <source>
        <dbReference type="PROSITE-ProRule" id="PRU00023"/>
    </source>
</evidence>
<proteinExistence type="predicted"/>
<protein>
    <submittedName>
        <fullName evidence="11">ANK_REP_REGION domain-containing protein</fullName>
    </submittedName>
</protein>
<reference evidence="10" key="1">
    <citation type="submission" date="2014-07" db="EMBL/GenBank/DDBJ databases">
        <authorList>
            <person name="Martin A.A"/>
            <person name="De Silva N."/>
        </authorList>
    </citation>
    <scope>NUCLEOTIDE SEQUENCE</scope>
</reference>
<dbReference type="GO" id="GO:0005102">
    <property type="term" value="F:signaling receptor binding"/>
    <property type="evidence" value="ECO:0007669"/>
    <property type="project" value="TreeGrafter"/>
</dbReference>
<evidence type="ECO:0000256" key="5">
    <source>
        <dbReference type="ARBA" id="ARBA00023136"/>
    </source>
</evidence>
<evidence type="ECO:0000256" key="3">
    <source>
        <dbReference type="ARBA" id="ARBA00022824"/>
    </source>
</evidence>
<sequence>MMSLNQEQYPLHKAAFLNNTEMILQLIKNGFDVYEKDIHGNTALHISTMLGHRETISILLLHNSPVKVKNSEGWNCLQEAISYGDRQIITSMLKKLKEQSNEKMAKNKPKLKNILTTIDDFYMEFKWNFHSWIPFVSKVLPSDTCKVFKKGSCMRLDTTLVDFNDRSWERGDISFIFNPCADKVENELIILDNKSKVFQRMRRIESDLELDEEIDILMSSDIVSAQASSKPITFVRETSGWIFKQEKSRMIGDYDCDFYSVEGLTLVTRKRREHLSQEDIKNNKAFFRQMTSGNTNSIESDIRILQHRKSLPPPGRTSTTWEEYIGAASGNPPLLGRCQVLKEHSKNLKASVGMSQNFPLSLETLIQILEQVSSVRHFDKLKRFCEVKLPPGFPIFIEMPLLPTISANISFKNFEFRDDIAINMFCIPKSYREDPTRFPDL</sequence>
<accession>A0A0K0EXF2</accession>
<dbReference type="Pfam" id="PF12796">
    <property type="entry name" value="Ank_2"/>
    <property type="match status" value="1"/>
</dbReference>
<evidence type="ECO:0000313" key="11">
    <source>
        <dbReference type="WBParaSite" id="SVE_0120600.1"/>
    </source>
</evidence>
<evidence type="ECO:0000313" key="10">
    <source>
        <dbReference type="Proteomes" id="UP000035680"/>
    </source>
</evidence>
<name>A0A0K0EXF2_STRVS</name>
<dbReference type="Gene3D" id="1.25.40.20">
    <property type="entry name" value="Ankyrin repeat-containing domain"/>
    <property type="match status" value="1"/>
</dbReference>
<dbReference type="InterPro" id="IPR055285">
    <property type="entry name" value="ANKRD13_C"/>
</dbReference>
<dbReference type="FunFam" id="1.25.40.20:FF:000302">
    <property type="entry name" value="Ankyrin repeat containing protein"/>
    <property type="match status" value="1"/>
</dbReference>
<dbReference type="PANTHER" id="PTHR12447">
    <property type="entry name" value="ANKYRIN REPEAT DOMAIN-CONTAINING PROTEIN 13"/>
    <property type="match status" value="1"/>
</dbReference>
<dbReference type="Proteomes" id="UP000035680">
    <property type="component" value="Unassembled WGS sequence"/>
</dbReference>
<keyword evidence="4 8" id="KW-0040">ANK repeat</keyword>
<feature type="domain" description="Ankyrin repeat" evidence="9">
    <location>
        <begin position="155"/>
        <end position="419"/>
    </location>
</feature>
<comment type="subcellular location">
    <subcellularLocation>
        <location evidence="1">Endoplasmic reticulum membrane</location>
    </subcellularLocation>
</comment>
<dbReference type="PROSITE" id="PS50297">
    <property type="entry name" value="ANK_REP_REGION"/>
    <property type="match status" value="1"/>
</dbReference>
<comment type="function">
    <text evidence="7">Acts as a molecular chaperone for G protein-coupled receptors, regulating their biogenesis and exit from the ER.</text>
</comment>
<dbReference type="SUPFAM" id="SSF48403">
    <property type="entry name" value="Ankyrin repeat"/>
    <property type="match status" value="1"/>
</dbReference>
<dbReference type="InterPro" id="IPR021832">
    <property type="entry name" value="ANKRD13"/>
</dbReference>
<dbReference type="WBParaSite" id="SVE_0120600.1">
    <property type="protein sequence ID" value="SVE_0120600.1"/>
    <property type="gene ID" value="SVE_0120600"/>
</dbReference>
<dbReference type="InterPro" id="IPR002110">
    <property type="entry name" value="Ankyrin_rpt"/>
</dbReference>
<dbReference type="Pfam" id="PF11904">
    <property type="entry name" value="ANKRD13_C"/>
    <property type="match status" value="1"/>
</dbReference>
<keyword evidence="5" id="KW-0472">Membrane</keyword>
<dbReference type="InterPro" id="IPR036770">
    <property type="entry name" value="Ankyrin_rpt-contain_sf"/>
</dbReference>
<feature type="repeat" description="ANK" evidence="8">
    <location>
        <begin position="39"/>
        <end position="71"/>
    </location>
</feature>
<reference evidence="11" key="2">
    <citation type="submission" date="2015-08" db="UniProtKB">
        <authorList>
            <consortium name="WormBaseParasite"/>
        </authorList>
    </citation>
    <scope>IDENTIFICATION</scope>
</reference>
<evidence type="ECO:0000256" key="6">
    <source>
        <dbReference type="ARBA" id="ARBA00023186"/>
    </source>
</evidence>
<organism evidence="10 11">
    <name type="scientific">Strongyloides venezuelensis</name>
    <name type="common">Threadworm</name>
    <dbReference type="NCBI Taxonomy" id="75913"/>
    <lineage>
        <taxon>Eukaryota</taxon>
        <taxon>Metazoa</taxon>
        <taxon>Ecdysozoa</taxon>
        <taxon>Nematoda</taxon>
        <taxon>Chromadorea</taxon>
        <taxon>Rhabditida</taxon>
        <taxon>Tylenchina</taxon>
        <taxon>Panagrolaimomorpha</taxon>
        <taxon>Strongyloidoidea</taxon>
        <taxon>Strongyloididae</taxon>
        <taxon>Strongyloides</taxon>
    </lineage>
</organism>
<dbReference type="PROSITE" id="PS50088">
    <property type="entry name" value="ANK_REPEAT"/>
    <property type="match status" value="2"/>
</dbReference>
<evidence type="ECO:0000256" key="7">
    <source>
        <dbReference type="ARBA" id="ARBA00037107"/>
    </source>
</evidence>
<dbReference type="STRING" id="75913.A0A0K0EXF2"/>
<dbReference type="GO" id="GO:0005789">
    <property type="term" value="C:endoplasmic reticulum membrane"/>
    <property type="evidence" value="ECO:0007669"/>
    <property type="project" value="UniProtKB-SubCell"/>
</dbReference>
<dbReference type="AlphaFoldDB" id="A0A0K0EXF2"/>
<keyword evidence="2" id="KW-0677">Repeat</keyword>
<evidence type="ECO:0000256" key="4">
    <source>
        <dbReference type="ARBA" id="ARBA00023043"/>
    </source>
</evidence>
<keyword evidence="6" id="KW-0143">Chaperone</keyword>
<dbReference type="GO" id="GO:0006621">
    <property type="term" value="P:protein retention in ER lumen"/>
    <property type="evidence" value="ECO:0007669"/>
    <property type="project" value="TreeGrafter"/>
</dbReference>
<evidence type="ECO:0000256" key="1">
    <source>
        <dbReference type="ARBA" id="ARBA00004586"/>
    </source>
</evidence>
<dbReference type="SMART" id="SM00248">
    <property type="entry name" value="ANK"/>
    <property type="match status" value="3"/>
</dbReference>
<feature type="repeat" description="ANK" evidence="8">
    <location>
        <begin position="6"/>
        <end position="38"/>
    </location>
</feature>